<name>A0A9X9S4Y8_METOG</name>
<evidence type="ECO:0000313" key="2">
    <source>
        <dbReference type="EMBL" id="WAI01582.1"/>
    </source>
</evidence>
<feature type="transmembrane region" description="Helical" evidence="1">
    <location>
        <begin position="12"/>
        <end position="32"/>
    </location>
</feature>
<feature type="transmembrane region" description="Helical" evidence="1">
    <location>
        <begin position="38"/>
        <end position="59"/>
    </location>
</feature>
<protein>
    <submittedName>
        <fullName evidence="2">Uncharacterized protein</fullName>
    </submittedName>
</protein>
<keyword evidence="1" id="KW-1133">Transmembrane helix</keyword>
<keyword evidence="1" id="KW-0812">Transmembrane</keyword>
<proteinExistence type="predicted"/>
<reference evidence="2" key="1">
    <citation type="submission" date="2022-11" db="EMBL/GenBank/DDBJ databases">
        <title>Complete genome sequence of Methanogenium organophilum DSM 3596.</title>
        <authorList>
            <person name="Chen S.-C."/>
            <person name="Lai S.-J."/>
            <person name="You Y.-T."/>
        </authorList>
    </citation>
    <scope>NUCLEOTIDE SEQUENCE</scope>
    <source>
        <strain evidence="2">DSM 3596</strain>
    </source>
</reference>
<dbReference type="GeneID" id="76833744"/>
<evidence type="ECO:0000256" key="1">
    <source>
        <dbReference type="SAM" id="Phobius"/>
    </source>
</evidence>
<sequence length="112" mass="12870">MVNKRIERYYKVALAVIFLLAIAGIVGYIFALDLRTPLFGSVYIILQFAILSLIIYIIIKAKEWIEKYLEAVTEKPNEISELRETITQLRISTDAIGKKIDNIEKILENVPE</sequence>
<gene>
    <name evidence="2" type="ORF">OU421_01540</name>
</gene>
<dbReference type="RefSeq" id="WP_268186835.1">
    <property type="nucleotide sequence ID" value="NZ_CP113361.1"/>
</dbReference>
<evidence type="ECO:0000313" key="3">
    <source>
        <dbReference type="Proteomes" id="UP001163096"/>
    </source>
</evidence>
<dbReference type="Proteomes" id="UP001163096">
    <property type="component" value="Chromosome"/>
</dbReference>
<dbReference type="AlphaFoldDB" id="A0A9X9S4Y8"/>
<dbReference type="KEGG" id="mou:OU421_01540"/>
<accession>A0A9X9S4Y8</accession>
<keyword evidence="1" id="KW-0472">Membrane</keyword>
<keyword evidence="3" id="KW-1185">Reference proteome</keyword>
<dbReference type="EMBL" id="CP113361">
    <property type="protein sequence ID" value="WAI01582.1"/>
    <property type="molecule type" value="Genomic_DNA"/>
</dbReference>
<organism evidence="2 3">
    <name type="scientific">Methanogenium organophilum</name>
    <dbReference type="NCBI Taxonomy" id="2199"/>
    <lineage>
        <taxon>Archaea</taxon>
        <taxon>Methanobacteriati</taxon>
        <taxon>Methanobacteriota</taxon>
        <taxon>Stenosarchaea group</taxon>
        <taxon>Methanomicrobia</taxon>
        <taxon>Methanomicrobiales</taxon>
        <taxon>Methanomicrobiaceae</taxon>
        <taxon>Methanogenium</taxon>
    </lineage>
</organism>